<dbReference type="InterPro" id="IPR039902">
    <property type="entry name" value="CCDC148/CCDC112"/>
</dbReference>
<dbReference type="PANTHER" id="PTHR21549:SF1">
    <property type="entry name" value="COILED-COIL DOMAIN-CONTAINING PROTEIN 148"/>
    <property type="match status" value="1"/>
</dbReference>
<protein>
    <recommendedName>
        <fullName evidence="6">Coiled-coil domain-containing protein 148</fullName>
    </recommendedName>
</protein>
<dbReference type="AlphaFoldDB" id="A0A7J6AX64"/>
<evidence type="ECO:0000256" key="3">
    <source>
        <dbReference type="SAM" id="MobiDB-lite"/>
    </source>
</evidence>
<feature type="region of interest" description="Disordered" evidence="3">
    <location>
        <begin position="537"/>
        <end position="559"/>
    </location>
</feature>
<dbReference type="PANTHER" id="PTHR21549">
    <property type="entry name" value="MUTATED IN BLADDER CANCER 1"/>
    <property type="match status" value="1"/>
</dbReference>
<evidence type="ECO:0000256" key="2">
    <source>
        <dbReference type="SAM" id="Coils"/>
    </source>
</evidence>
<organism evidence="4 5">
    <name type="scientific">Ameiurus melas</name>
    <name type="common">Black bullhead</name>
    <name type="synonym">Silurus melas</name>
    <dbReference type="NCBI Taxonomy" id="219545"/>
    <lineage>
        <taxon>Eukaryota</taxon>
        <taxon>Metazoa</taxon>
        <taxon>Chordata</taxon>
        <taxon>Craniata</taxon>
        <taxon>Vertebrata</taxon>
        <taxon>Euteleostomi</taxon>
        <taxon>Actinopterygii</taxon>
        <taxon>Neopterygii</taxon>
        <taxon>Teleostei</taxon>
        <taxon>Ostariophysi</taxon>
        <taxon>Siluriformes</taxon>
        <taxon>Ictaluridae</taxon>
        <taxon>Ameiurus</taxon>
    </lineage>
</organism>
<gene>
    <name evidence="4" type="ORF">AMELA_G00093020</name>
</gene>
<proteinExistence type="predicted"/>
<feature type="region of interest" description="Disordered" evidence="3">
    <location>
        <begin position="642"/>
        <end position="662"/>
    </location>
</feature>
<dbReference type="EMBL" id="JAAGNN010000007">
    <property type="protein sequence ID" value="KAF4087216.1"/>
    <property type="molecule type" value="Genomic_DNA"/>
</dbReference>
<feature type="compositionally biased region" description="Basic and acidic residues" evidence="3">
    <location>
        <begin position="464"/>
        <end position="480"/>
    </location>
</feature>
<keyword evidence="1 2" id="KW-0175">Coiled coil</keyword>
<name>A0A7J6AX64_AMEME</name>
<evidence type="ECO:0000256" key="1">
    <source>
        <dbReference type="ARBA" id="ARBA00023054"/>
    </source>
</evidence>
<sequence length="662" mass="79694">MRTLLHTVPYYWEKFSPSLCPASTLELHASPDEQRSPWLRLVHRLADEAWNANLYKRKMSGRDLRAFLSSHRAEDVEKLTQRVKDDLGINKYKPVQYDKLQAMVEAKKQYSEKIEHKIQKSLRVVQERRESGLLRQHRHVWASENRKLNRTRERVEADMRNFLTRSRLDEGEDGALFTDLVHAELRLEHEREAFRLATVEPVCQLKEDLLYRLMSRPPAANHHEEWVQVLQQVVSVKEQQQAVMDRMQEECVVLEQELSAAGLEERLDTAAVEEYVGVLEQIPEEILTAHCPYPEAKESIIRAFINMSEKYSQRLETARSRLLGLDRNCGWNEEDHLRFLHIIGQYSPELRNHRGLYMDMLQRILPHISRAELSAHERTWDWYRFSVEQERLLLESWHREQAFLRLRTLRLLEDARVIYDEEQSLQSDRIHQQHICVQLRQKLQQWHEQQEEVAQMEAAIASRWQEEEKERQKEEQEREHAKRTRQKKQVREFHEEQRRRRAEWRCREETRLALLRREMEEQARRDKERVQFREKLLQHRQQEQQAKERLRQREDEEREERLQTLRNQVAIVAGADPERMMGQTEAWRTRLQPDKEEFMLQRPLYHLHTFTDTQIIADPRVRIEQALRTAGLHHTHYARTLLSEIPPPRPPRRDTESTAFKS</sequence>
<dbReference type="Proteomes" id="UP000593565">
    <property type="component" value="Unassembled WGS sequence"/>
</dbReference>
<keyword evidence="5" id="KW-1185">Reference proteome</keyword>
<evidence type="ECO:0000313" key="5">
    <source>
        <dbReference type="Proteomes" id="UP000593565"/>
    </source>
</evidence>
<evidence type="ECO:0000313" key="4">
    <source>
        <dbReference type="EMBL" id="KAF4087216.1"/>
    </source>
</evidence>
<evidence type="ECO:0008006" key="6">
    <source>
        <dbReference type="Google" id="ProtNLM"/>
    </source>
</evidence>
<reference evidence="4 5" key="1">
    <citation type="submission" date="2020-02" db="EMBL/GenBank/DDBJ databases">
        <title>A chromosome-scale genome assembly of the black bullhead catfish (Ameiurus melas).</title>
        <authorList>
            <person name="Wen M."/>
            <person name="Zham M."/>
            <person name="Cabau C."/>
            <person name="Klopp C."/>
            <person name="Donnadieu C."/>
            <person name="Roques C."/>
            <person name="Bouchez O."/>
            <person name="Lampietro C."/>
            <person name="Jouanno E."/>
            <person name="Herpin A."/>
            <person name="Louis A."/>
            <person name="Berthelot C."/>
            <person name="Parey E."/>
            <person name="Roest-Crollius H."/>
            <person name="Braasch I."/>
            <person name="Postlethwait J."/>
            <person name="Robinson-Rechavi M."/>
            <person name="Echchiki A."/>
            <person name="Begum T."/>
            <person name="Montfort J."/>
            <person name="Schartl M."/>
            <person name="Bobe J."/>
            <person name="Guiguen Y."/>
        </authorList>
    </citation>
    <scope>NUCLEOTIDE SEQUENCE [LARGE SCALE GENOMIC DNA]</scope>
    <source>
        <strain evidence="4">M_S1</strain>
        <tissue evidence="4">Blood</tissue>
    </source>
</reference>
<comment type="caution">
    <text evidence="4">The sequence shown here is derived from an EMBL/GenBank/DDBJ whole genome shotgun (WGS) entry which is preliminary data.</text>
</comment>
<accession>A0A7J6AX64</accession>
<feature type="coiled-coil region" evidence="2">
    <location>
        <begin position="230"/>
        <end position="264"/>
    </location>
</feature>
<feature type="region of interest" description="Disordered" evidence="3">
    <location>
        <begin position="464"/>
        <end position="492"/>
    </location>
</feature>